<evidence type="ECO:0000313" key="1">
    <source>
        <dbReference type="EMBL" id="OJT05284.1"/>
    </source>
</evidence>
<dbReference type="AlphaFoldDB" id="A0A1M2VCI5"/>
<comment type="caution">
    <text evidence="1">The sequence shown here is derived from an EMBL/GenBank/DDBJ whole genome shotgun (WGS) entry which is preliminary data.</text>
</comment>
<organism evidence="1 2">
    <name type="scientific">Trametes pubescens</name>
    <name type="common">White-rot fungus</name>
    <dbReference type="NCBI Taxonomy" id="154538"/>
    <lineage>
        <taxon>Eukaryota</taxon>
        <taxon>Fungi</taxon>
        <taxon>Dikarya</taxon>
        <taxon>Basidiomycota</taxon>
        <taxon>Agaricomycotina</taxon>
        <taxon>Agaricomycetes</taxon>
        <taxon>Polyporales</taxon>
        <taxon>Polyporaceae</taxon>
        <taxon>Trametes</taxon>
    </lineage>
</organism>
<accession>A0A1M2VCI5</accession>
<proteinExistence type="predicted"/>
<protein>
    <submittedName>
        <fullName evidence="1">Uncharacterized protein</fullName>
    </submittedName>
</protein>
<dbReference type="OrthoDB" id="2729899at2759"/>
<reference evidence="1 2" key="1">
    <citation type="submission" date="2016-10" db="EMBL/GenBank/DDBJ databases">
        <title>Genome sequence of the basidiomycete white-rot fungus Trametes pubescens.</title>
        <authorList>
            <person name="Makela M.R."/>
            <person name="Granchi Z."/>
            <person name="Peng M."/>
            <person name="De Vries R.P."/>
            <person name="Grigoriev I."/>
            <person name="Riley R."/>
            <person name="Hilden K."/>
        </authorList>
    </citation>
    <scope>NUCLEOTIDE SEQUENCE [LARGE SCALE GENOMIC DNA]</scope>
    <source>
        <strain evidence="1 2">FBCC735</strain>
    </source>
</reference>
<dbReference type="Proteomes" id="UP000184267">
    <property type="component" value="Unassembled WGS sequence"/>
</dbReference>
<gene>
    <name evidence="1" type="ORF">TRAPUB_3948</name>
</gene>
<sequence>MQLLTPTHVKKFRAWLGDDERRRKDLALCIKSLRFWRRSTIAFHSGDGTMREIQEMVAEIISAARNLRALDLNPFLLFYRNTCVGASIATLQHLVRLHLRTYDDAALAVLRTIESPLRHLKLSVDGYLLTMQVQTPRLQGVLSAITHLRESLRTLEVLANLPDVPASTAASQCDPFPALRILRLIHPTSIPFDLYPLFPAAEVIKTSSKHTIQSQNEEGAMLLRRLKHLEAHPSEVLNHSKRFPQVSYLRLLGGVVGIMANGRLREIIDAIHCIDPVGLCFTVDIPLLGKDFWAGIGRAAPTLRCLMLIFRLTALTMFISMDNSESDLATSSLSRLLGELMVCIDKLPRLACLSIVVEHQNYRIRAAFDNLRVLDVNEPVPAHLSPITHTIHAFAHHVANAMPSLQHLGFAQIPPKADVLSGGEGVCGWYEDIYDAALLAGDGQAQWWSVTEGEQRRRLEIVSTRAAQDSWCASIAAGKQRTEAL</sequence>
<name>A0A1M2VCI5_TRAPU</name>
<dbReference type="OMA" id="WCASIAA"/>
<dbReference type="EMBL" id="MNAD01001474">
    <property type="protein sequence ID" value="OJT05284.1"/>
    <property type="molecule type" value="Genomic_DNA"/>
</dbReference>
<dbReference type="STRING" id="154538.A0A1M2VCI5"/>
<keyword evidence="2" id="KW-1185">Reference proteome</keyword>
<evidence type="ECO:0000313" key="2">
    <source>
        <dbReference type="Proteomes" id="UP000184267"/>
    </source>
</evidence>